<evidence type="ECO:0000256" key="1">
    <source>
        <dbReference type="ARBA" id="ARBA00004141"/>
    </source>
</evidence>
<comment type="subcellular location">
    <subcellularLocation>
        <location evidence="1">Membrane</location>
        <topology evidence="1">Multi-pass membrane protein</topology>
    </subcellularLocation>
</comment>
<reference evidence="8" key="1">
    <citation type="submission" date="2022-11" db="UniProtKB">
        <authorList>
            <consortium name="WormBaseParasite"/>
        </authorList>
    </citation>
    <scope>IDENTIFICATION</scope>
</reference>
<keyword evidence="7" id="KW-1185">Reference proteome</keyword>
<evidence type="ECO:0000256" key="6">
    <source>
        <dbReference type="SAM" id="Phobius"/>
    </source>
</evidence>
<dbReference type="Proteomes" id="UP000887540">
    <property type="component" value="Unplaced"/>
</dbReference>
<dbReference type="InterPro" id="IPR026770">
    <property type="entry name" value="RNase_K"/>
</dbReference>
<feature type="transmembrane region" description="Helical" evidence="6">
    <location>
        <begin position="89"/>
        <end position="108"/>
    </location>
</feature>
<evidence type="ECO:0000256" key="4">
    <source>
        <dbReference type="ARBA" id="ARBA00022989"/>
    </source>
</evidence>
<evidence type="ECO:0000256" key="2">
    <source>
        <dbReference type="ARBA" id="ARBA00008458"/>
    </source>
</evidence>
<accession>A0A914CEQ5</accession>
<organism evidence="7 8">
    <name type="scientific">Acrobeloides nanus</name>
    <dbReference type="NCBI Taxonomy" id="290746"/>
    <lineage>
        <taxon>Eukaryota</taxon>
        <taxon>Metazoa</taxon>
        <taxon>Ecdysozoa</taxon>
        <taxon>Nematoda</taxon>
        <taxon>Chromadorea</taxon>
        <taxon>Rhabditida</taxon>
        <taxon>Tylenchina</taxon>
        <taxon>Cephalobomorpha</taxon>
        <taxon>Cephaloboidea</taxon>
        <taxon>Cephalobidae</taxon>
        <taxon>Acrobeloides</taxon>
    </lineage>
</organism>
<dbReference type="AlphaFoldDB" id="A0A914CEQ5"/>
<evidence type="ECO:0000256" key="5">
    <source>
        <dbReference type="ARBA" id="ARBA00023136"/>
    </source>
</evidence>
<keyword evidence="3 6" id="KW-0812">Transmembrane</keyword>
<evidence type="ECO:0000313" key="7">
    <source>
        <dbReference type="Proteomes" id="UP000887540"/>
    </source>
</evidence>
<comment type="similarity">
    <text evidence="2">Belongs to the RNase K family.</text>
</comment>
<dbReference type="GO" id="GO:0004521">
    <property type="term" value="F:RNA endonuclease activity"/>
    <property type="evidence" value="ECO:0007669"/>
    <property type="project" value="InterPro"/>
</dbReference>
<dbReference type="GO" id="GO:0016020">
    <property type="term" value="C:membrane"/>
    <property type="evidence" value="ECO:0007669"/>
    <property type="project" value="UniProtKB-SubCell"/>
</dbReference>
<evidence type="ECO:0000313" key="8">
    <source>
        <dbReference type="WBParaSite" id="ACRNAN_Path_909.g3494.t1"/>
    </source>
</evidence>
<dbReference type="WBParaSite" id="ACRNAN_Path_909.g3494.t1">
    <property type="protein sequence ID" value="ACRNAN_Path_909.g3494.t1"/>
    <property type="gene ID" value="ACRNAN_Path_909.g3494"/>
</dbReference>
<keyword evidence="4 6" id="KW-1133">Transmembrane helix</keyword>
<keyword evidence="5 6" id="KW-0472">Membrane</keyword>
<name>A0A914CEQ5_9BILA</name>
<feature type="transmembrane region" description="Helical" evidence="6">
    <location>
        <begin position="12"/>
        <end position="30"/>
    </location>
</feature>
<sequence>MFPGPKCSGCMAAISLWGIIFMAIVGGLFWNHSVGLIDDLPGETDNDILECYKRHAANDPDKDIDGLHCWAERAKKIEKLYEQNAKNCWIASGAFVVVFIFSVIKFRISIS</sequence>
<proteinExistence type="inferred from homology"/>
<evidence type="ECO:0000256" key="3">
    <source>
        <dbReference type="ARBA" id="ARBA00022692"/>
    </source>
</evidence>
<dbReference type="PANTHER" id="PTHR31733">
    <property type="entry name" value="RIBONUCLEASE KAPPA"/>
    <property type="match status" value="1"/>
</dbReference>
<protein>
    <submittedName>
        <fullName evidence="8">Uncharacterized protein</fullName>
    </submittedName>
</protein>